<sequence>MCYITIFTPFAFLISLKKILCELCSFASLREKILCGLCFFAPLREPLSAVVQGLEYVFQDVVHVFETNGDTDQSWGDAYL</sequence>
<gene>
    <name evidence="1" type="ORF">SAMN05660909_02521</name>
</gene>
<name>A0A1H4CB86_9BACT</name>
<organism evidence="1 2">
    <name type="scientific">Chitinophaga terrae</name>
    <name type="common">ex Kim and Jung 2007</name>
    <dbReference type="NCBI Taxonomy" id="408074"/>
    <lineage>
        <taxon>Bacteria</taxon>
        <taxon>Pseudomonadati</taxon>
        <taxon>Bacteroidota</taxon>
        <taxon>Chitinophagia</taxon>
        <taxon>Chitinophagales</taxon>
        <taxon>Chitinophagaceae</taxon>
        <taxon>Chitinophaga</taxon>
    </lineage>
</organism>
<dbReference type="AlphaFoldDB" id="A0A1H4CB86"/>
<protein>
    <submittedName>
        <fullName evidence="1">Uncharacterized protein</fullName>
    </submittedName>
</protein>
<proteinExistence type="predicted"/>
<dbReference type="Proteomes" id="UP000199656">
    <property type="component" value="Unassembled WGS sequence"/>
</dbReference>
<accession>A0A1H4CB86</accession>
<evidence type="ECO:0000313" key="1">
    <source>
        <dbReference type="EMBL" id="SEA57681.1"/>
    </source>
</evidence>
<evidence type="ECO:0000313" key="2">
    <source>
        <dbReference type="Proteomes" id="UP000199656"/>
    </source>
</evidence>
<reference evidence="2" key="1">
    <citation type="submission" date="2016-10" db="EMBL/GenBank/DDBJ databases">
        <authorList>
            <person name="Varghese N."/>
            <person name="Submissions S."/>
        </authorList>
    </citation>
    <scope>NUCLEOTIDE SEQUENCE [LARGE SCALE GENOMIC DNA]</scope>
    <source>
        <strain evidence="2">DSM 23920</strain>
    </source>
</reference>
<keyword evidence="2" id="KW-1185">Reference proteome</keyword>
<dbReference type="EMBL" id="FNRL01000010">
    <property type="protein sequence ID" value="SEA57681.1"/>
    <property type="molecule type" value="Genomic_DNA"/>
</dbReference>